<dbReference type="AlphaFoldDB" id="A0A251SR05"/>
<evidence type="ECO:0000259" key="8">
    <source>
        <dbReference type="Pfam" id="PF13359"/>
    </source>
</evidence>
<accession>A0A251SR05</accession>
<dbReference type="PANTHER" id="PTHR22930">
    <property type="match status" value="1"/>
</dbReference>
<evidence type="ECO:0000256" key="4">
    <source>
        <dbReference type="ARBA" id="ARBA00022722"/>
    </source>
</evidence>
<protein>
    <submittedName>
        <fullName evidence="9">Putative harbinger transposase-derived nuclease domain-containing protein</fullName>
    </submittedName>
</protein>
<reference evidence="10" key="1">
    <citation type="journal article" date="2017" name="Nature">
        <title>The sunflower genome provides insights into oil metabolism, flowering and Asterid evolution.</title>
        <authorList>
            <person name="Badouin H."/>
            <person name="Gouzy J."/>
            <person name="Grassa C.J."/>
            <person name="Murat F."/>
            <person name="Staton S.E."/>
            <person name="Cottret L."/>
            <person name="Lelandais-Briere C."/>
            <person name="Owens G.L."/>
            <person name="Carrere S."/>
            <person name="Mayjonade B."/>
            <person name="Legrand L."/>
            <person name="Gill N."/>
            <person name="Kane N.C."/>
            <person name="Bowers J.E."/>
            <person name="Hubner S."/>
            <person name="Bellec A."/>
            <person name="Berard A."/>
            <person name="Berges H."/>
            <person name="Blanchet N."/>
            <person name="Boniface M.C."/>
            <person name="Brunel D."/>
            <person name="Catrice O."/>
            <person name="Chaidir N."/>
            <person name="Claudel C."/>
            <person name="Donnadieu C."/>
            <person name="Faraut T."/>
            <person name="Fievet G."/>
            <person name="Helmstetter N."/>
            <person name="King M."/>
            <person name="Knapp S.J."/>
            <person name="Lai Z."/>
            <person name="Le Paslier M.C."/>
            <person name="Lippi Y."/>
            <person name="Lorenzon L."/>
            <person name="Mandel J.R."/>
            <person name="Marage G."/>
            <person name="Marchand G."/>
            <person name="Marquand E."/>
            <person name="Bret-Mestries E."/>
            <person name="Morien E."/>
            <person name="Nambeesan S."/>
            <person name="Nguyen T."/>
            <person name="Pegot-Espagnet P."/>
            <person name="Pouilly N."/>
            <person name="Raftis F."/>
            <person name="Sallet E."/>
            <person name="Schiex T."/>
            <person name="Thomas J."/>
            <person name="Vandecasteele C."/>
            <person name="Vares D."/>
            <person name="Vear F."/>
            <person name="Vautrin S."/>
            <person name="Crespi M."/>
            <person name="Mangin B."/>
            <person name="Burke J.M."/>
            <person name="Salse J."/>
            <person name="Munos S."/>
            <person name="Vincourt P."/>
            <person name="Rieseberg L.H."/>
            <person name="Langlade N.B."/>
        </authorList>
    </citation>
    <scope>NUCLEOTIDE SEQUENCE [LARGE SCALE GENOMIC DNA]</scope>
    <source>
        <strain evidence="10">cv. SF193</strain>
    </source>
</reference>
<keyword evidence="7" id="KW-0539">Nucleus</keyword>
<keyword evidence="5" id="KW-0479">Metal-binding</keyword>
<evidence type="ECO:0000256" key="2">
    <source>
        <dbReference type="ARBA" id="ARBA00004123"/>
    </source>
</evidence>
<dbReference type="InterPro" id="IPR027806">
    <property type="entry name" value="HARBI1_dom"/>
</dbReference>
<dbReference type="InterPro" id="IPR045249">
    <property type="entry name" value="HARBI1-like"/>
</dbReference>
<evidence type="ECO:0000313" key="9">
    <source>
        <dbReference type="EMBL" id="OTG01277.1"/>
    </source>
</evidence>
<gene>
    <name evidence="9" type="ORF">HannXRQ_Chr13g0400341</name>
</gene>
<dbReference type="EMBL" id="CM007902">
    <property type="protein sequence ID" value="OTG01277.1"/>
    <property type="molecule type" value="Genomic_DNA"/>
</dbReference>
<comment type="similarity">
    <text evidence="3">Belongs to the HARBI1 family.</text>
</comment>
<name>A0A251SR05_HELAN</name>
<organism evidence="9 10">
    <name type="scientific">Helianthus annuus</name>
    <name type="common">Common sunflower</name>
    <dbReference type="NCBI Taxonomy" id="4232"/>
    <lineage>
        <taxon>Eukaryota</taxon>
        <taxon>Viridiplantae</taxon>
        <taxon>Streptophyta</taxon>
        <taxon>Embryophyta</taxon>
        <taxon>Tracheophyta</taxon>
        <taxon>Spermatophyta</taxon>
        <taxon>Magnoliopsida</taxon>
        <taxon>eudicotyledons</taxon>
        <taxon>Gunneridae</taxon>
        <taxon>Pentapetalae</taxon>
        <taxon>asterids</taxon>
        <taxon>campanulids</taxon>
        <taxon>Asterales</taxon>
        <taxon>Asteraceae</taxon>
        <taxon>Asteroideae</taxon>
        <taxon>Heliantheae alliance</taxon>
        <taxon>Heliantheae</taxon>
        <taxon>Helianthus</taxon>
    </lineage>
</organism>
<dbReference type="InParanoid" id="A0A251SR05"/>
<sequence>MATCDFDMCFTFVSIGWEGSAHDTRVFINATQNSKFNFPQPPEGRYYLVDKGYPDRKGYLVPYSKTRYHQSQFQREPPNNMQEAFNRSHSSLRSHIERSFGILKKRFKILGKMPKYSVQTQIDVIMATFSLHNYIRNSQEDFIFTAMEQHPNYIPRDELHDVRNHDISTSGLFEEHRMR</sequence>
<dbReference type="GO" id="GO:0005634">
    <property type="term" value="C:nucleus"/>
    <property type="evidence" value="ECO:0007669"/>
    <property type="project" value="UniProtKB-SubCell"/>
</dbReference>
<evidence type="ECO:0000256" key="5">
    <source>
        <dbReference type="ARBA" id="ARBA00022723"/>
    </source>
</evidence>
<dbReference type="GO" id="GO:0046872">
    <property type="term" value="F:metal ion binding"/>
    <property type="evidence" value="ECO:0007669"/>
    <property type="project" value="UniProtKB-KW"/>
</dbReference>
<feature type="domain" description="DDE Tnp4" evidence="8">
    <location>
        <begin position="2"/>
        <end position="133"/>
    </location>
</feature>
<evidence type="ECO:0000256" key="6">
    <source>
        <dbReference type="ARBA" id="ARBA00022801"/>
    </source>
</evidence>
<evidence type="ECO:0000313" key="10">
    <source>
        <dbReference type="Proteomes" id="UP000215914"/>
    </source>
</evidence>
<evidence type="ECO:0000256" key="3">
    <source>
        <dbReference type="ARBA" id="ARBA00006958"/>
    </source>
</evidence>
<dbReference type="GO" id="GO:0004518">
    <property type="term" value="F:nuclease activity"/>
    <property type="evidence" value="ECO:0007669"/>
    <property type="project" value="UniProtKB-KW"/>
</dbReference>
<dbReference type="Proteomes" id="UP000215914">
    <property type="component" value="Chromosome 13"/>
</dbReference>
<evidence type="ECO:0000256" key="1">
    <source>
        <dbReference type="ARBA" id="ARBA00001968"/>
    </source>
</evidence>
<keyword evidence="4" id="KW-0540">Nuclease</keyword>
<proteinExistence type="inferred from homology"/>
<evidence type="ECO:0000256" key="7">
    <source>
        <dbReference type="ARBA" id="ARBA00023242"/>
    </source>
</evidence>
<dbReference type="PANTHER" id="PTHR22930:SF228">
    <property type="entry name" value="PROTEIN ALP1-LIKE"/>
    <property type="match status" value="1"/>
</dbReference>
<comment type="subcellular location">
    <subcellularLocation>
        <location evidence="2">Nucleus</location>
    </subcellularLocation>
</comment>
<keyword evidence="6" id="KW-0378">Hydrolase</keyword>
<keyword evidence="10" id="KW-1185">Reference proteome</keyword>
<dbReference type="OMA" id="YICERYH"/>
<dbReference type="Pfam" id="PF13359">
    <property type="entry name" value="DDE_Tnp_4"/>
    <property type="match status" value="1"/>
</dbReference>
<comment type="cofactor">
    <cofactor evidence="1">
        <name>a divalent metal cation</name>
        <dbReference type="ChEBI" id="CHEBI:60240"/>
    </cofactor>
</comment>
<dbReference type="GO" id="GO:0016787">
    <property type="term" value="F:hydrolase activity"/>
    <property type="evidence" value="ECO:0007669"/>
    <property type="project" value="UniProtKB-KW"/>
</dbReference>